<dbReference type="EC" id="3.4.24.-" evidence="9"/>
<dbReference type="EMBL" id="JBEXPZ010000006">
    <property type="protein sequence ID" value="MET9844110.1"/>
    <property type="molecule type" value="Genomic_DNA"/>
</dbReference>
<proteinExistence type="predicted"/>
<feature type="transmembrane region" description="Helical" evidence="7">
    <location>
        <begin position="381"/>
        <end position="398"/>
    </location>
</feature>
<feature type="domain" description="Peptidase M48" evidence="8">
    <location>
        <begin position="139"/>
        <end position="304"/>
    </location>
</feature>
<dbReference type="RefSeq" id="WP_355393096.1">
    <property type="nucleotide sequence ID" value="NZ_JBEXPZ010000006.1"/>
</dbReference>
<feature type="transmembrane region" description="Helical" evidence="7">
    <location>
        <begin position="182"/>
        <end position="200"/>
    </location>
</feature>
<evidence type="ECO:0000256" key="7">
    <source>
        <dbReference type="SAM" id="Phobius"/>
    </source>
</evidence>
<dbReference type="Pfam" id="PF01435">
    <property type="entry name" value="Peptidase_M48"/>
    <property type="match status" value="1"/>
</dbReference>
<feature type="transmembrane region" description="Helical" evidence="7">
    <location>
        <begin position="317"/>
        <end position="335"/>
    </location>
</feature>
<feature type="transmembrane region" description="Helical" evidence="7">
    <location>
        <begin position="410"/>
        <end position="435"/>
    </location>
</feature>
<keyword evidence="10" id="KW-1185">Reference proteome</keyword>
<evidence type="ECO:0000313" key="9">
    <source>
        <dbReference type="EMBL" id="MET9844110.1"/>
    </source>
</evidence>
<name>A0ABV2URD6_9ACTN</name>
<evidence type="ECO:0000256" key="5">
    <source>
        <dbReference type="ARBA" id="ARBA00022833"/>
    </source>
</evidence>
<keyword evidence="2" id="KW-0645">Protease</keyword>
<protein>
    <submittedName>
        <fullName evidence="9">M48 family metalloprotease</fullName>
        <ecNumber evidence="9">3.4.24.-</ecNumber>
    </submittedName>
</protein>
<keyword evidence="5" id="KW-0862">Zinc</keyword>
<evidence type="ECO:0000259" key="8">
    <source>
        <dbReference type="Pfam" id="PF01435"/>
    </source>
</evidence>
<evidence type="ECO:0000256" key="2">
    <source>
        <dbReference type="ARBA" id="ARBA00022670"/>
    </source>
</evidence>
<accession>A0ABV2URD6</accession>
<feature type="transmembrane region" description="Helical" evidence="7">
    <location>
        <begin position="66"/>
        <end position="85"/>
    </location>
</feature>
<keyword evidence="6 9" id="KW-0482">Metalloprotease</keyword>
<feature type="transmembrane region" description="Helical" evidence="7">
    <location>
        <begin position="220"/>
        <end position="239"/>
    </location>
</feature>
<dbReference type="GO" id="GO:0008237">
    <property type="term" value="F:metallopeptidase activity"/>
    <property type="evidence" value="ECO:0007669"/>
    <property type="project" value="UniProtKB-KW"/>
</dbReference>
<feature type="transmembrane region" description="Helical" evidence="7">
    <location>
        <begin position="486"/>
        <end position="516"/>
    </location>
</feature>
<keyword evidence="3" id="KW-0479">Metal-binding</keyword>
<gene>
    <name evidence="9" type="ORF">ABZZ21_05915</name>
</gene>
<keyword evidence="7" id="KW-1133">Transmembrane helix</keyword>
<keyword evidence="7" id="KW-0472">Membrane</keyword>
<feature type="transmembrane region" description="Helical" evidence="7">
    <location>
        <begin position="576"/>
        <end position="594"/>
    </location>
</feature>
<keyword evidence="4 9" id="KW-0378">Hydrolase</keyword>
<feature type="transmembrane region" description="Helical" evidence="7">
    <location>
        <begin position="537"/>
        <end position="556"/>
    </location>
</feature>
<evidence type="ECO:0000313" key="10">
    <source>
        <dbReference type="Proteomes" id="UP001550210"/>
    </source>
</evidence>
<comment type="caution">
    <text evidence="9">The sequence shown here is derived from an EMBL/GenBank/DDBJ whole genome shotgun (WGS) entry which is preliminary data.</text>
</comment>
<organism evidence="9 10">
    <name type="scientific">Streptomyces ossamyceticus</name>
    <dbReference type="NCBI Taxonomy" id="249581"/>
    <lineage>
        <taxon>Bacteria</taxon>
        <taxon>Bacillati</taxon>
        <taxon>Actinomycetota</taxon>
        <taxon>Actinomycetes</taxon>
        <taxon>Kitasatosporales</taxon>
        <taxon>Streptomycetaceae</taxon>
        <taxon>Streptomyces</taxon>
    </lineage>
</organism>
<evidence type="ECO:0000256" key="4">
    <source>
        <dbReference type="ARBA" id="ARBA00022801"/>
    </source>
</evidence>
<feature type="transmembrane region" description="Helical" evidence="7">
    <location>
        <begin position="639"/>
        <end position="656"/>
    </location>
</feature>
<feature type="transmembrane region" description="Helical" evidence="7">
    <location>
        <begin position="347"/>
        <end position="369"/>
    </location>
</feature>
<keyword evidence="7" id="KW-0812">Transmembrane</keyword>
<dbReference type="Proteomes" id="UP001550210">
    <property type="component" value="Unassembled WGS sequence"/>
</dbReference>
<feature type="transmembrane region" description="Helical" evidence="7">
    <location>
        <begin position="601"/>
        <end position="619"/>
    </location>
</feature>
<feature type="transmembrane region" description="Helical" evidence="7">
    <location>
        <begin position="447"/>
        <end position="466"/>
    </location>
</feature>
<sequence>MLVGVLLLVSVLPGLLVHNQILGLSWAKQLQDCSGEAERRYPEDDLARGLEAIRCGKRVQQRMTAVSLSGSALVLLISAGGLWLLPRRELRRAGPLEPVAEGMRKRVEQAARDLRLRSCPRIAKAAEGWEEPFTAGPPGAPVVVLPASIDAEAPETAEAIIRHELAHVAAGDVGLVWLARSALAATLAVLALPVLGFAWEMNRNGLDVWDAFLQPLWLDYAGRFLLILTVVVAVSQMVLRSREHEADIMAVSGQSREGLTVVLADAELTQRINAAGRRRWRTPGQLRYMLANHPSPAQRMKVLQPPHPHLRATWPEAAVTGLLGALALNQLGWLAKTALPGTSLAPYFTLIPALLAGLLMALSWGTHMWQDAVRDPKSSPLPAPALAALGSGTALGMLGRFDAVGSAPHWNAVVVVPPAVCVAAALSAVMARTYASAVRPERRRTQSWGLFVAALVVNVALFAGTLRTAYELWSLLDANMWPLANWAWLTVLGIHSPHSVFDAIAVCFLGLLALCWTLSNASAHPDSGIATKVTRRLALPSGAALAAAVGTLAERWVSRYDQEHVDFVSTLLYDRMVGAAAGLACLVALCSVRGRAGLGPAMWAAPLTTLLVTGVLWTIRCHNLTSGQVISHVNYFADPLAQLAILGGLVVIPLAFLPARQPAPAARILVPCLGALGAAVLTAVLVRTDCIMIHL</sequence>
<feature type="transmembrane region" description="Helical" evidence="7">
    <location>
        <begin position="668"/>
        <end position="686"/>
    </location>
</feature>
<evidence type="ECO:0000256" key="6">
    <source>
        <dbReference type="ARBA" id="ARBA00023049"/>
    </source>
</evidence>
<comment type="cofactor">
    <cofactor evidence="1">
        <name>Zn(2+)</name>
        <dbReference type="ChEBI" id="CHEBI:29105"/>
    </cofactor>
</comment>
<reference evidence="9 10" key="1">
    <citation type="submission" date="2024-06" db="EMBL/GenBank/DDBJ databases">
        <title>The Natural Products Discovery Center: Release of the First 8490 Sequenced Strains for Exploring Actinobacteria Biosynthetic Diversity.</title>
        <authorList>
            <person name="Kalkreuter E."/>
            <person name="Kautsar S.A."/>
            <person name="Yang D."/>
            <person name="Bader C.D."/>
            <person name="Teijaro C.N."/>
            <person name="Fluegel L."/>
            <person name="Davis C.M."/>
            <person name="Simpson J.R."/>
            <person name="Lauterbach L."/>
            <person name="Steele A.D."/>
            <person name="Gui C."/>
            <person name="Meng S."/>
            <person name="Li G."/>
            <person name="Viehrig K."/>
            <person name="Ye F."/>
            <person name="Su P."/>
            <person name="Kiefer A.F."/>
            <person name="Nichols A."/>
            <person name="Cepeda A.J."/>
            <person name="Yan W."/>
            <person name="Fan B."/>
            <person name="Jiang Y."/>
            <person name="Adhikari A."/>
            <person name="Zheng C.-J."/>
            <person name="Schuster L."/>
            <person name="Cowan T.M."/>
            <person name="Smanski M.J."/>
            <person name="Chevrette M.G."/>
            <person name="De Carvalho L.P.S."/>
            <person name="Shen B."/>
        </authorList>
    </citation>
    <scope>NUCLEOTIDE SEQUENCE [LARGE SCALE GENOMIC DNA]</scope>
    <source>
        <strain evidence="9 10">NPDC006434</strain>
    </source>
</reference>
<evidence type="ECO:0000256" key="1">
    <source>
        <dbReference type="ARBA" id="ARBA00001947"/>
    </source>
</evidence>
<evidence type="ECO:0000256" key="3">
    <source>
        <dbReference type="ARBA" id="ARBA00022723"/>
    </source>
</evidence>
<dbReference type="InterPro" id="IPR001915">
    <property type="entry name" value="Peptidase_M48"/>
</dbReference>